<gene>
    <name evidence="1" type="ORF">H261_12654</name>
</gene>
<dbReference type="Proteomes" id="UP000011744">
    <property type="component" value="Unassembled WGS sequence"/>
</dbReference>
<comment type="caution">
    <text evidence="1">The sequence shown here is derived from an EMBL/GenBank/DDBJ whole genome shotgun (WGS) entry which is preliminary data.</text>
</comment>
<reference evidence="1 2" key="1">
    <citation type="journal article" date="2014" name="Genome Announc.">
        <title>Draft Genome Sequence of Magnetospirillum sp. Strain SO-1, a Freshwater Magnetotactic Bacterium Isolated from the Ol'khovka River, Russia.</title>
        <authorList>
            <person name="Grouzdev D.S."/>
            <person name="Dziuba M.V."/>
            <person name="Sukhacheva M.S."/>
            <person name="Mardanov A.V."/>
            <person name="Beletskiy A.V."/>
            <person name="Kuznetsov B.B."/>
            <person name="Skryabin K.G."/>
        </authorList>
    </citation>
    <scope>NUCLEOTIDE SEQUENCE [LARGE SCALE GENOMIC DNA]</scope>
    <source>
        <strain evidence="1 2">SO-1</strain>
    </source>
</reference>
<name>M2ZQK6_9PROT</name>
<evidence type="ECO:0000313" key="2">
    <source>
        <dbReference type="Proteomes" id="UP000011744"/>
    </source>
</evidence>
<dbReference type="OrthoDB" id="7361181at2"/>
<dbReference type="InterPro" id="IPR054240">
    <property type="entry name" value="DUF6967"/>
</dbReference>
<dbReference type="PATRIC" id="fig|1244869.3.peg.2554"/>
<dbReference type="Pfam" id="PF22295">
    <property type="entry name" value="DUF6967"/>
    <property type="match status" value="1"/>
</dbReference>
<keyword evidence="2" id="KW-1185">Reference proteome</keyword>
<dbReference type="AlphaFoldDB" id="M2ZQK6"/>
<proteinExistence type="predicted"/>
<accession>M2ZQK6</accession>
<protein>
    <submittedName>
        <fullName evidence="1">Uncharacterized protein</fullName>
    </submittedName>
</protein>
<evidence type="ECO:0000313" key="1">
    <source>
        <dbReference type="EMBL" id="EME69587.1"/>
    </source>
</evidence>
<dbReference type="eggNOG" id="ENOG503158E">
    <property type="taxonomic scope" value="Bacteria"/>
</dbReference>
<organism evidence="1 2">
    <name type="scientific">Paramagnetospirillum caucaseum</name>
    <dbReference type="NCBI Taxonomy" id="1244869"/>
    <lineage>
        <taxon>Bacteria</taxon>
        <taxon>Pseudomonadati</taxon>
        <taxon>Pseudomonadota</taxon>
        <taxon>Alphaproteobacteria</taxon>
        <taxon>Rhodospirillales</taxon>
        <taxon>Magnetospirillaceae</taxon>
        <taxon>Paramagnetospirillum</taxon>
    </lineage>
</organism>
<dbReference type="RefSeq" id="WP_008618016.1">
    <property type="nucleotide sequence ID" value="NZ_AONQ01000031.1"/>
</dbReference>
<sequence>MTTDDPEFAKEAVTPLATLAAPWSREISFSAVEHESGLRILRMRIKEGRARFTIVDLDEATVAQMMAVMGEWSPE</sequence>
<dbReference type="EMBL" id="AONQ01000031">
    <property type="protein sequence ID" value="EME69587.1"/>
    <property type="molecule type" value="Genomic_DNA"/>
</dbReference>
<dbReference type="STRING" id="1244869.H261_12654"/>